<dbReference type="RefSeq" id="WP_072554458.1">
    <property type="nucleotide sequence ID" value="NZ_CP018155.1"/>
</dbReference>
<dbReference type="KEGG" id="ten:LPB136_01585"/>
<organism evidence="2 3">
    <name type="scientific">Tenacibaculum todarodis</name>
    <dbReference type="NCBI Taxonomy" id="1850252"/>
    <lineage>
        <taxon>Bacteria</taxon>
        <taxon>Pseudomonadati</taxon>
        <taxon>Bacteroidota</taxon>
        <taxon>Flavobacteriia</taxon>
        <taxon>Flavobacteriales</taxon>
        <taxon>Flavobacteriaceae</taxon>
        <taxon>Tenacibaculum</taxon>
    </lineage>
</organism>
<protein>
    <recommendedName>
        <fullName evidence="4">Alpha-ketoglutarate decarboxylase</fullName>
    </recommendedName>
</protein>
<dbReference type="Proteomes" id="UP000181898">
    <property type="component" value="Chromosome"/>
</dbReference>
<name>A0A1L3JG88_9FLAO</name>
<gene>
    <name evidence="2" type="ORF">LPB136_01585</name>
</gene>
<feature type="chain" id="PRO_5013109136" description="Alpha-ketoglutarate decarboxylase" evidence="1">
    <location>
        <begin position="21"/>
        <end position="162"/>
    </location>
</feature>
<evidence type="ECO:0000256" key="1">
    <source>
        <dbReference type="SAM" id="SignalP"/>
    </source>
</evidence>
<keyword evidence="1" id="KW-0732">Signal</keyword>
<dbReference type="AlphaFoldDB" id="A0A1L3JG88"/>
<evidence type="ECO:0000313" key="3">
    <source>
        <dbReference type="Proteomes" id="UP000181898"/>
    </source>
</evidence>
<evidence type="ECO:0000313" key="2">
    <source>
        <dbReference type="EMBL" id="APG64134.1"/>
    </source>
</evidence>
<sequence length="162" mass="18077">MKHLLTICLLVFSISSFSQSNEDSFFNNVRFGGGFGFSFGSNNTSISISPTAVYDFNEEFSIGATLGYLYNKRGDFNANVYSASVLTLYRPIRQIEFSAELMQSYVDRSFGTTNDTYSYPSLNIGAAYITGKVTFGVQYDLLYDDTKSVNANGFTPFIRVLF</sequence>
<dbReference type="STRING" id="1850252.LPB136_01585"/>
<feature type="signal peptide" evidence="1">
    <location>
        <begin position="1"/>
        <end position="20"/>
    </location>
</feature>
<dbReference type="EMBL" id="CP018155">
    <property type="protein sequence ID" value="APG64134.1"/>
    <property type="molecule type" value="Genomic_DNA"/>
</dbReference>
<reference evidence="2 3" key="1">
    <citation type="submission" date="2016-11" db="EMBL/GenBank/DDBJ databases">
        <title>Tenacibaculum sp. LPB0136, isolated from marine environment.</title>
        <authorList>
            <person name="Kim E."/>
            <person name="Yi H."/>
        </authorList>
    </citation>
    <scope>NUCLEOTIDE SEQUENCE [LARGE SCALE GENOMIC DNA]</scope>
    <source>
        <strain evidence="2 3">LPB0136</strain>
    </source>
</reference>
<evidence type="ECO:0008006" key="4">
    <source>
        <dbReference type="Google" id="ProtNLM"/>
    </source>
</evidence>
<accession>A0A1L3JG88</accession>
<proteinExistence type="predicted"/>
<dbReference type="SUPFAM" id="SSF56935">
    <property type="entry name" value="Porins"/>
    <property type="match status" value="1"/>
</dbReference>
<dbReference type="OrthoDB" id="1160493at2"/>
<keyword evidence="3" id="KW-1185">Reference proteome</keyword>